<protein>
    <submittedName>
        <fullName evidence="1">Uncharacterized protein</fullName>
    </submittedName>
</protein>
<name>A0A8D8X8L8_9HEMI</name>
<dbReference type="EMBL" id="HBUF01283163">
    <property type="protein sequence ID" value="CAG6687769.1"/>
    <property type="molecule type" value="Transcribed_RNA"/>
</dbReference>
<organism evidence="1">
    <name type="scientific">Cacopsylla melanoneura</name>
    <dbReference type="NCBI Taxonomy" id="428564"/>
    <lineage>
        <taxon>Eukaryota</taxon>
        <taxon>Metazoa</taxon>
        <taxon>Ecdysozoa</taxon>
        <taxon>Arthropoda</taxon>
        <taxon>Hexapoda</taxon>
        <taxon>Insecta</taxon>
        <taxon>Pterygota</taxon>
        <taxon>Neoptera</taxon>
        <taxon>Paraneoptera</taxon>
        <taxon>Hemiptera</taxon>
        <taxon>Sternorrhyncha</taxon>
        <taxon>Psylloidea</taxon>
        <taxon>Psyllidae</taxon>
        <taxon>Psyllinae</taxon>
        <taxon>Cacopsylla</taxon>
    </lineage>
</organism>
<dbReference type="AlphaFoldDB" id="A0A8D8X8L8"/>
<sequence length="102" mass="11597">MKVKLTRNASAVARSISHPRVKVIAGCATPLQVERISRPTSSLLKNLAKKKTRTVMTIKSSTEPLQKFWLKSVVNKTIPEVPEMSSYYTCLPLLLRRFLLHY</sequence>
<evidence type="ECO:0000313" key="1">
    <source>
        <dbReference type="EMBL" id="CAG6687767.1"/>
    </source>
</evidence>
<dbReference type="EMBL" id="HBUF01632231">
    <property type="protein sequence ID" value="CAG6783387.1"/>
    <property type="molecule type" value="Transcribed_RNA"/>
</dbReference>
<accession>A0A8D8X8L8</accession>
<reference evidence="1" key="1">
    <citation type="submission" date="2021-05" db="EMBL/GenBank/DDBJ databases">
        <authorList>
            <person name="Alioto T."/>
            <person name="Alioto T."/>
            <person name="Gomez Garrido J."/>
        </authorList>
    </citation>
    <scope>NUCLEOTIDE SEQUENCE</scope>
</reference>
<dbReference type="EMBL" id="HBUF01283162">
    <property type="protein sequence ID" value="CAG6687767.1"/>
    <property type="molecule type" value="Transcribed_RNA"/>
</dbReference>
<dbReference type="EMBL" id="HBUF01632232">
    <property type="protein sequence ID" value="CAG6783389.1"/>
    <property type="molecule type" value="Transcribed_RNA"/>
</dbReference>
<proteinExistence type="predicted"/>